<evidence type="ECO:0000256" key="1">
    <source>
        <dbReference type="ARBA" id="ARBA00000085"/>
    </source>
</evidence>
<keyword evidence="10" id="KW-1133">Transmembrane helix</keyword>
<comment type="subcellular location">
    <subcellularLocation>
        <location evidence="2">Cell membrane</location>
        <topology evidence="2">Multi-pass membrane protein</topology>
    </subcellularLocation>
</comment>
<evidence type="ECO:0000256" key="4">
    <source>
        <dbReference type="ARBA" id="ARBA00022475"/>
    </source>
</evidence>
<dbReference type="Gene3D" id="6.10.340.10">
    <property type="match status" value="1"/>
</dbReference>
<comment type="catalytic activity">
    <reaction evidence="1">
        <text>ATP + protein L-histidine = ADP + protein N-phospho-L-histidine.</text>
        <dbReference type="EC" id="2.7.13.3"/>
    </reaction>
</comment>
<evidence type="ECO:0000259" key="12">
    <source>
        <dbReference type="PROSITE" id="PS50885"/>
    </source>
</evidence>
<keyword evidence="14" id="KW-1185">Reference proteome</keyword>
<proteinExistence type="predicted"/>
<evidence type="ECO:0000259" key="11">
    <source>
        <dbReference type="PROSITE" id="PS50109"/>
    </source>
</evidence>
<dbReference type="InterPro" id="IPR036097">
    <property type="entry name" value="HisK_dim/P_sf"/>
</dbReference>
<accession>A0ABX5V912</accession>
<evidence type="ECO:0000256" key="7">
    <source>
        <dbReference type="ARBA" id="ARBA00022741"/>
    </source>
</evidence>
<dbReference type="Proteomes" id="UP000306825">
    <property type="component" value="Chromosome"/>
</dbReference>
<dbReference type="Pfam" id="PF00672">
    <property type="entry name" value="HAMP"/>
    <property type="match status" value="1"/>
</dbReference>
<name>A0ABX5V912_9BACT</name>
<evidence type="ECO:0000256" key="10">
    <source>
        <dbReference type="SAM" id="Phobius"/>
    </source>
</evidence>
<evidence type="ECO:0000256" key="6">
    <source>
        <dbReference type="ARBA" id="ARBA00022679"/>
    </source>
</evidence>
<keyword evidence="9" id="KW-0067">ATP-binding</keyword>
<dbReference type="EMBL" id="CP040463">
    <property type="protein sequence ID" value="QCT94733.1"/>
    <property type="molecule type" value="Genomic_DNA"/>
</dbReference>
<sequence length="389" mass="45632">MIKKINILFGLLFLFITILFYWSYTNINTKNQEIIINKYIIAIKELMPFIVTNNNAKLKQKINELNLQKISNIDGKKIFSKDITFGKIDILQNKNKYYLKIKYLNSEYIFFDSSQIILLKENNFIMLSYLLILFLLSIAYFIIKSIFKPLNLLNKKIDKLSKGDLNINKIELKADKEIQNLIDSFNHMASQINNFIIERENFIKYIGHELKTPLAKLKFAIENKDLEKIKKHTNNLDILINELILINLITKENMKLQNFNASTLILNALSNIDVEEENIEIELNDFSINADKQYLTIAIKNIIENAIKYTTKYPIKIVAKNNFIEVVNYGDKKLEFKEIKKLFVKNSKGLGIGLNLVEKIVKLHNFSFEYEFENNHHIFRIILKDKNAS</sequence>
<keyword evidence="4" id="KW-1003">Cell membrane</keyword>
<keyword evidence="10" id="KW-0812">Transmembrane</keyword>
<dbReference type="InterPro" id="IPR003661">
    <property type="entry name" value="HisK_dim/P_dom"/>
</dbReference>
<gene>
    <name evidence="13" type="ORF">FE773_05930</name>
</gene>
<evidence type="ECO:0000256" key="2">
    <source>
        <dbReference type="ARBA" id="ARBA00004651"/>
    </source>
</evidence>
<feature type="transmembrane region" description="Helical" evidence="10">
    <location>
        <begin position="124"/>
        <end position="143"/>
    </location>
</feature>
<dbReference type="CDD" id="cd06225">
    <property type="entry name" value="HAMP"/>
    <property type="match status" value="1"/>
</dbReference>
<reference evidence="13 14" key="1">
    <citation type="submission" date="2019-05" db="EMBL/GenBank/DDBJ databases">
        <title>A comparative analysis of the Nautiliaceae.</title>
        <authorList>
            <person name="Grosche A."/>
            <person name="Smedile F."/>
            <person name="Vetriani C."/>
        </authorList>
    </citation>
    <scope>NUCLEOTIDE SEQUENCE [LARGE SCALE GENOMIC DNA]</scope>
    <source>
        <strain evidence="13 14">TB-2</strain>
    </source>
</reference>
<dbReference type="SMART" id="SM00387">
    <property type="entry name" value="HATPase_c"/>
    <property type="match status" value="1"/>
</dbReference>
<evidence type="ECO:0000256" key="8">
    <source>
        <dbReference type="ARBA" id="ARBA00022777"/>
    </source>
</evidence>
<dbReference type="PROSITE" id="PS50885">
    <property type="entry name" value="HAMP"/>
    <property type="match status" value="1"/>
</dbReference>
<dbReference type="PANTHER" id="PTHR44936:SF10">
    <property type="entry name" value="SENSOR PROTEIN RSTB"/>
    <property type="match status" value="1"/>
</dbReference>
<keyword evidence="7" id="KW-0547">Nucleotide-binding</keyword>
<dbReference type="InterPro" id="IPR050980">
    <property type="entry name" value="2C_sensor_his_kinase"/>
</dbReference>
<feature type="transmembrane region" description="Helical" evidence="10">
    <location>
        <begin position="7"/>
        <end position="24"/>
    </location>
</feature>
<dbReference type="CDD" id="cd00082">
    <property type="entry name" value="HisKA"/>
    <property type="match status" value="1"/>
</dbReference>
<feature type="domain" description="Histidine kinase" evidence="11">
    <location>
        <begin position="205"/>
        <end position="387"/>
    </location>
</feature>
<dbReference type="InterPro" id="IPR005467">
    <property type="entry name" value="His_kinase_dom"/>
</dbReference>
<dbReference type="RefSeq" id="WP_138323455.1">
    <property type="nucleotide sequence ID" value="NZ_CP040463.1"/>
</dbReference>
<dbReference type="PANTHER" id="PTHR44936">
    <property type="entry name" value="SENSOR PROTEIN CREC"/>
    <property type="match status" value="1"/>
</dbReference>
<dbReference type="PROSITE" id="PS50109">
    <property type="entry name" value="HIS_KIN"/>
    <property type="match status" value="1"/>
</dbReference>
<organism evidence="13 14">
    <name type="scientific">Caminibacter mediatlanticus TB-2</name>
    <dbReference type="NCBI Taxonomy" id="391592"/>
    <lineage>
        <taxon>Bacteria</taxon>
        <taxon>Pseudomonadati</taxon>
        <taxon>Campylobacterota</taxon>
        <taxon>Epsilonproteobacteria</taxon>
        <taxon>Nautiliales</taxon>
        <taxon>Nautiliaceae</taxon>
        <taxon>Caminibacter</taxon>
    </lineage>
</organism>
<protein>
    <recommendedName>
        <fullName evidence="3">histidine kinase</fullName>
        <ecNumber evidence="3">2.7.13.3</ecNumber>
    </recommendedName>
</protein>
<dbReference type="GO" id="GO:0016301">
    <property type="term" value="F:kinase activity"/>
    <property type="evidence" value="ECO:0007669"/>
    <property type="project" value="UniProtKB-KW"/>
</dbReference>
<dbReference type="InterPro" id="IPR003594">
    <property type="entry name" value="HATPase_dom"/>
</dbReference>
<dbReference type="InterPro" id="IPR036890">
    <property type="entry name" value="HATPase_C_sf"/>
</dbReference>
<dbReference type="EC" id="2.7.13.3" evidence="3"/>
<evidence type="ECO:0000256" key="9">
    <source>
        <dbReference type="ARBA" id="ARBA00022840"/>
    </source>
</evidence>
<evidence type="ECO:0000313" key="13">
    <source>
        <dbReference type="EMBL" id="QCT94733.1"/>
    </source>
</evidence>
<dbReference type="Gene3D" id="3.30.565.10">
    <property type="entry name" value="Histidine kinase-like ATPase, C-terminal domain"/>
    <property type="match status" value="1"/>
</dbReference>
<evidence type="ECO:0000256" key="3">
    <source>
        <dbReference type="ARBA" id="ARBA00012438"/>
    </source>
</evidence>
<dbReference type="SUPFAM" id="SSF158472">
    <property type="entry name" value="HAMP domain-like"/>
    <property type="match status" value="1"/>
</dbReference>
<keyword evidence="5" id="KW-0597">Phosphoprotein</keyword>
<keyword evidence="8 13" id="KW-0418">Kinase</keyword>
<keyword evidence="6" id="KW-0808">Transferase</keyword>
<dbReference type="SMART" id="SM00388">
    <property type="entry name" value="HisKA"/>
    <property type="match status" value="1"/>
</dbReference>
<evidence type="ECO:0000313" key="14">
    <source>
        <dbReference type="Proteomes" id="UP000306825"/>
    </source>
</evidence>
<dbReference type="SUPFAM" id="SSF47384">
    <property type="entry name" value="Homodimeric domain of signal transducing histidine kinase"/>
    <property type="match status" value="1"/>
</dbReference>
<dbReference type="Pfam" id="PF02518">
    <property type="entry name" value="HATPase_c"/>
    <property type="match status" value="1"/>
</dbReference>
<evidence type="ECO:0000256" key="5">
    <source>
        <dbReference type="ARBA" id="ARBA00022553"/>
    </source>
</evidence>
<dbReference type="InterPro" id="IPR003660">
    <property type="entry name" value="HAMP_dom"/>
</dbReference>
<keyword evidence="10" id="KW-0472">Membrane</keyword>
<feature type="domain" description="HAMP" evidence="12">
    <location>
        <begin position="144"/>
        <end position="197"/>
    </location>
</feature>
<dbReference type="SUPFAM" id="SSF55874">
    <property type="entry name" value="ATPase domain of HSP90 chaperone/DNA topoisomerase II/histidine kinase"/>
    <property type="match status" value="1"/>
</dbReference>